<dbReference type="InterPro" id="IPR050534">
    <property type="entry name" value="Coronavir_polyprotein_1ab"/>
</dbReference>
<dbReference type="InterPro" id="IPR026851">
    <property type="entry name" value="Dna2/JHS1_DEXXQ-box"/>
</dbReference>
<gene>
    <name evidence="27" type="ORF">LAMI_0E00628G</name>
</gene>
<dbReference type="GO" id="GO:0016887">
    <property type="term" value="F:ATP hydrolysis activity"/>
    <property type="evidence" value="ECO:0007669"/>
    <property type="project" value="RHEA"/>
</dbReference>
<dbReference type="CDD" id="cd18808">
    <property type="entry name" value="SF1_C_Upf1"/>
    <property type="match status" value="1"/>
</dbReference>
<comment type="similarity">
    <text evidence="3">Belongs to the DNA2/NAM7 helicase family.</text>
</comment>
<evidence type="ECO:0000256" key="15">
    <source>
        <dbReference type="ARBA" id="ARBA00022840"/>
    </source>
</evidence>
<evidence type="ECO:0000256" key="12">
    <source>
        <dbReference type="ARBA" id="ARBA00022763"/>
    </source>
</evidence>
<dbReference type="GO" id="GO:0005524">
    <property type="term" value="F:ATP binding"/>
    <property type="evidence" value="ECO:0007669"/>
    <property type="project" value="UniProtKB-KW"/>
</dbReference>
<dbReference type="Pfam" id="PF13087">
    <property type="entry name" value="AAA_12"/>
    <property type="match status" value="1"/>
</dbReference>
<dbReference type="InterPro" id="IPR041677">
    <property type="entry name" value="DNA2/NAM7_AAA_11"/>
</dbReference>
<evidence type="ECO:0000256" key="6">
    <source>
        <dbReference type="ARBA" id="ARBA00022485"/>
    </source>
</evidence>
<keyword evidence="14" id="KW-0347">Helicase</keyword>
<evidence type="ECO:0000313" key="27">
    <source>
        <dbReference type="EMBL" id="SCU90102.1"/>
    </source>
</evidence>
<dbReference type="OrthoDB" id="6513042at2759"/>
<evidence type="ECO:0000256" key="5">
    <source>
        <dbReference type="ARBA" id="ARBA00021516"/>
    </source>
</evidence>
<keyword evidence="12" id="KW-0227">DNA damage</keyword>
<sequence>MDSEIARKRRASLNASPAKPEFVEYDQSEDKGSAANDSGVDKPLKPKKKYRFTPFGKEMVQDNNQDTILRSIPVSFVKNTRRVQIAQADIDPPQAEGESENYENLGDQVDLGEPFVRSEVQNPENAPSEEVIWQYFPSKVSREITSRQERGVLSSSQESLLEVAHQSSTPIVHDKFKTVLNFSHINIDEGRDEEGRLFESRKASLRQSSTTRSSTIQPAILASTRDIEDIIHDIEGGFERKSKSCCADLPSSPMKSHPPNRNGYEIGLPTSDSIEDDDSLIHILTQRYTDEKEQAKSSNSYSLQDDESSEHSDDDSLLDLLENQKDQETQKDDRLGVEEGLDVVQEIFSQKLSISEEKLEAYKELVDFSVDREDFVRLVIVSVNVPAVHNATGEKHLTCINKHGERTSLTIRPPWTVLEYEEGDVLHIIKGQNVNDFSVLSNEVNPKSKRINDNLLVQNPDILLSATTVGKSVECSRRSLLSSLFSGPMEPSLPALIGNIVHEILQSGLRHRLQNDCVTQHLLKSQCQKVCDEYETEIVMCGSSKDAVVDIVCEEHIPNIVKFINDYVTEQGESLINVSGTRSKEPFSINNIIDIEENIWSPVFGIKGFLDATIEARSAEGKFYVAPLEIKSGRTKSLAHEVQGSLYTLLLRDRYEIPVSFFLLYYTRTNEFVKHNTILMSLKHLLILRNQLSRHLKHGIDEIRDPLWKARMLPSILRSSACDNCFTKEACMVINKLSESGTAHDSGLKPGEYESITSHLNTGLDKDFYEHYENLITKEESSLNGINNEMFLLKSTTRESLSGKCLSELCISDYRSGDENIYFYTFVRKNSDLVKPPMTYSQLSLYDMVIISDEQGHFALCTGRVSAIMKESITIKTTRRLDLHDVHGSDFESKDKQRYESVLRPRSSLRQASGSNNISYRIDRNEIQQGLALARYNVLNLFLPPVSKGPAAGAEQNDDLLPLKPSLGGDSKRRELIVENRKPVFKPFDAKSLISSLKGKFNQDQIQAIKLALEAQDYALILGMPGTGKTTVIAEIIRQLVSMGKTVLLTSYTHSAVDNILLKLLNDNISTIRLGHKHKIHSDAQRFMLDFTESQSYEDLIKSVQGASVVATTCLGIHDSLLNFREADFDYVILDEASQLSLPIALGPLRFGEKFIMVGDHYQLPPLVRNEAARIGGLEVSLFKNLCERHRECIAELTYQYRMCEDIMALSNHIIYDQKLKCGTEQVKNGRLEIPNIDKLVDYKYIVNSKNWLYDVLDSEKKVIFLDYDDCEEITEICDKDNIRNPGEAKLVGICVRAMVNCGVDRRSIGIMTTYRAQLRVLKKIFSQKDDENLEVLTADQFQGRDKDCVIISMVRRNPQLNSGSLLKDLRRVNVAMTRAKTKLIIIGSRSTIGSTEVLKDFFSMLKARNWIYELPKDCLRTYRLDYKDSSQGDAVRKHMSVPLRVKNITSDSKLVEDKPMVRDILNGM</sequence>
<dbReference type="InterPro" id="IPR014808">
    <property type="entry name" value="DNA_replication_fac_Dna2_N"/>
</dbReference>
<comment type="subcellular location">
    <subcellularLocation>
        <location evidence="2">Nucleus</location>
    </subcellularLocation>
</comment>
<feature type="region of interest" description="Disordered" evidence="23">
    <location>
        <begin position="244"/>
        <end position="273"/>
    </location>
</feature>
<evidence type="ECO:0000256" key="10">
    <source>
        <dbReference type="ARBA" id="ARBA00022741"/>
    </source>
</evidence>
<evidence type="ECO:0000256" key="20">
    <source>
        <dbReference type="ARBA" id="ARBA00023242"/>
    </source>
</evidence>
<feature type="domain" description="DNA replication factor Dna2 N-terminal" evidence="24">
    <location>
        <begin position="401"/>
        <end position="616"/>
    </location>
</feature>
<evidence type="ECO:0000256" key="9">
    <source>
        <dbReference type="ARBA" id="ARBA00022723"/>
    </source>
</evidence>
<evidence type="ECO:0000259" key="24">
    <source>
        <dbReference type="Pfam" id="PF08696"/>
    </source>
</evidence>
<dbReference type="Pfam" id="PF08696">
    <property type="entry name" value="Dna2"/>
    <property type="match status" value="1"/>
</dbReference>
<evidence type="ECO:0000256" key="21">
    <source>
        <dbReference type="ARBA" id="ARBA00023268"/>
    </source>
</evidence>
<evidence type="ECO:0000256" key="23">
    <source>
        <dbReference type="SAM" id="MobiDB-lite"/>
    </source>
</evidence>
<keyword evidence="13" id="KW-0378">Hydrolase</keyword>
<evidence type="ECO:0000256" key="11">
    <source>
        <dbReference type="ARBA" id="ARBA00022759"/>
    </source>
</evidence>
<dbReference type="GO" id="GO:0005634">
    <property type="term" value="C:nucleus"/>
    <property type="evidence" value="ECO:0007669"/>
    <property type="project" value="UniProtKB-SubCell"/>
</dbReference>
<dbReference type="GO" id="GO:0003677">
    <property type="term" value="F:DNA binding"/>
    <property type="evidence" value="ECO:0007669"/>
    <property type="project" value="UniProtKB-KW"/>
</dbReference>
<feature type="compositionally biased region" description="Acidic residues" evidence="23">
    <location>
        <begin position="304"/>
        <end position="315"/>
    </location>
</feature>
<evidence type="ECO:0000256" key="7">
    <source>
        <dbReference type="ARBA" id="ARBA00022705"/>
    </source>
</evidence>
<evidence type="ECO:0000256" key="14">
    <source>
        <dbReference type="ARBA" id="ARBA00022806"/>
    </source>
</evidence>
<dbReference type="Pfam" id="PF13086">
    <property type="entry name" value="AAA_11"/>
    <property type="match status" value="2"/>
</dbReference>
<dbReference type="GO" id="GO:0017116">
    <property type="term" value="F:single-stranded DNA helicase activity"/>
    <property type="evidence" value="ECO:0007669"/>
    <property type="project" value="InterPro"/>
</dbReference>
<keyword evidence="7" id="KW-0235">DNA replication</keyword>
<dbReference type="Gene3D" id="3.40.50.300">
    <property type="entry name" value="P-loop containing nucleotide triphosphate hydrolases"/>
    <property type="match status" value="2"/>
</dbReference>
<dbReference type="EMBL" id="LT598465">
    <property type="protein sequence ID" value="SCU90102.1"/>
    <property type="molecule type" value="Genomic_DNA"/>
</dbReference>
<evidence type="ECO:0000256" key="17">
    <source>
        <dbReference type="ARBA" id="ARBA00023014"/>
    </source>
</evidence>
<feature type="domain" description="DNA2/NAM7 helicase helicase" evidence="25">
    <location>
        <begin position="1000"/>
        <end position="1092"/>
    </location>
</feature>
<reference evidence="27 28" key="1">
    <citation type="submission" date="2016-03" db="EMBL/GenBank/DDBJ databases">
        <authorList>
            <person name="Devillers H."/>
        </authorList>
    </citation>
    <scope>NUCLEOTIDE SEQUENCE [LARGE SCALE GENOMIC DNA]</scope>
    <source>
        <strain evidence="27">CBS 11717</strain>
    </source>
</reference>
<dbReference type="GO" id="GO:0006273">
    <property type="term" value="P:lagging strand elongation"/>
    <property type="evidence" value="ECO:0007669"/>
    <property type="project" value="UniProtKB-ARBA"/>
</dbReference>
<dbReference type="FunFam" id="3.40.50.300:FF:000789">
    <property type="entry name" value="DNA replication ATP-dependent helicase/nuclease DNA2"/>
    <property type="match status" value="1"/>
</dbReference>
<comment type="cofactor">
    <cofactor evidence="1">
        <name>[4Fe-4S] cluster</name>
        <dbReference type="ChEBI" id="CHEBI:49883"/>
    </cofactor>
</comment>
<dbReference type="GO" id="GO:0006302">
    <property type="term" value="P:double-strand break repair"/>
    <property type="evidence" value="ECO:0007669"/>
    <property type="project" value="UniProtKB-ARBA"/>
</dbReference>
<dbReference type="STRING" id="1230905.A0A1G4JIK9"/>
<keyword evidence="28" id="KW-1185">Reference proteome</keyword>
<evidence type="ECO:0000256" key="8">
    <source>
        <dbReference type="ARBA" id="ARBA00022722"/>
    </source>
</evidence>
<keyword evidence="15" id="KW-0067">ATP-binding</keyword>
<organism evidence="27 28">
    <name type="scientific">Lachancea mirantina</name>
    <dbReference type="NCBI Taxonomy" id="1230905"/>
    <lineage>
        <taxon>Eukaryota</taxon>
        <taxon>Fungi</taxon>
        <taxon>Dikarya</taxon>
        <taxon>Ascomycota</taxon>
        <taxon>Saccharomycotina</taxon>
        <taxon>Saccharomycetes</taxon>
        <taxon>Saccharomycetales</taxon>
        <taxon>Saccharomycetaceae</taxon>
        <taxon>Lachancea</taxon>
    </lineage>
</organism>
<dbReference type="PANTHER" id="PTHR43788">
    <property type="entry name" value="DNA2/NAM7 HELICASE FAMILY MEMBER"/>
    <property type="match status" value="1"/>
</dbReference>
<keyword evidence="20" id="KW-0539">Nucleus</keyword>
<evidence type="ECO:0000259" key="26">
    <source>
        <dbReference type="Pfam" id="PF13087"/>
    </source>
</evidence>
<evidence type="ECO:0000313" key="28">
    <source>
        <dbReference type="Proteomes" id="UP000191024"/>
    </source>
</evidence>
<name>A0A1G4JIK9_9SACH</name>
<keyword evidence="18" id="KW-0238">DNA-binding</keyword>
<feature type="domain" description="DNA2/NAM7 helicase-like C-terminal" evidence="26">
    <location>
        <begin position="1178"/>
        <end position="1390"/>
    </location>
</feature>
<keyword evidence="10" id="KW-0547">Nucleotide-binding</keyword>
<dbReference type="GO" id="GO:0046872">
    <property type="term" value="F:metal ion binding"/>
    <property type="evidence" value="ECO:0007669"/>
    <property type="project" value="UniProtKB-KW"/>
</dbReference>
<dbReference type="InterPro" id="IPR041679">
    <property type="entry name" value="DNA2/NAM7-like_C"/>
</dbReference>
<keyword evidence="17" id="KW-0411">Iron-sulfur</keyword>
<evidence type="ECO:0000256" key="22">
    <source>
        <dbReference type="ARBA" id="ARBA00047995"/>
    </source>
</evidence>
<comment type="catalytic activity">
    <reaction evidence="22">
        <text>ATP + H2O = ADP + phosphate + H(+)</text>
        <dbReference type="Rhea" id="RHEA:13065"/>
        <dbReference type="ChEBI" id="CHEBI:15377"/>
        <dbReference type="ChEBI" id="CHEBI:15378"/>
        <dbReference type="ChEBI" id="CHEBI:30616"/>
        <dbReference type="ChEBI" id="CHEBI:43474"/>
        <dbReference type="ChEBI" id="CHEBI:456216"/>
        <dbReference type="EC" id="3.6.4.12"/>
    </reaction>
</comment>
<keyword evidence="21" id="KW-0511">Multifunctional enzyme</keyword>
<keyword evidence="6" id="KW-0004">4Fe-4S</keyword>
<dbReference type="EC" id="3.6.4.12" evidence="4"/>
<dbReference type="FunFam" id="3.40.50.300:FF:000721">
    <property type="entry name" value="DNA replication ATP-dependent helicase/nuclease DNA2"/>
    <property type="match status" value="1"/>
</dbReference>
<keyword evidence="11" id="KW-0255">Endonuclease</keyword>
<dbReference type="InterPro" id="IPR027417">
    <property type="entry name" value="P-loop_NTPase"/>
</dbReference>
<feature type="domain" description="DNA2/NAM7 helicase helicase" evidence="25">
    <location>
        <begin position="1102"/>
        <end position="1168"/>
    </location>
</feature>
<dbReference type="SUPFAM" id="SSF52540">
    <property type="entry name" value="P-loop containing nucleoside triphosphate hydrolases"/>
    <property type="match status" value="1"/>
</dbReference>
<evidence type="ECO:0000259" key="25">
    <source>
        <dbReference type="Pfam" id="PF13086"/>
    </source>
</evidence>
<evidence type="ECO:0000256" key="19">
    <source>
        <dbReference type="ARBA" id="ARBA00023204"/>
    </source>
</evidence>
<feature type="region of interest" description="Disordered" evidence="23">
    <location>
        <begin position="87"/>
        <end position="106"/>
    </location>
</feature>
<protein>
    <recommendedName>
        <fullName evidence="5">DNA replication ATP-dependent helicase/nuclease DNA2</fullName>
        <ecNumber evidence="4">3.6.4.12</ecNumber>
    </recommendedName>
</protein>
<dbReference type="GO" id="GO:0000014">
    <property type="term" value="F:single-stranded DNA endodeoxyribonuclease activity"/>
    <property type="evidence" value="ECO:0007669"/>
    <property type="project" value="UniProtKB-ARBA"/>
</dbReference>
<dbReference type="InterPro" id="IPR047187">
    <property type="entry name" value="SF1_C_Upf1"/>
</dbReference>
<evidence type="ECO:0000256" key="18">
    <source>
        <dbReference type="ARBA" id="ARBA00023125"/>
    </source>
</evidence>
<keyword evidence="16" id="KW-0408">Iron</keyword>
<evidence type="ECO:0000256" key="4">
    <source>
        <dbReference type="ARBA" id="ARBA00012551"/>
    </source>
</evidence>
<dbReference type="CDD" id="cd18041">
    <property type="entry name" value="DEXXQc_DNA2"/>
    <property type="match status" value="1"/>
</dbReference>
<dbReference type="GO" id="GO:0043139">
    <property type="term" value="F:5'-3' DNA helicase activity"/>
    <property type="evidence" value="ECO:0007669"/>
    <property type="project" value="TreeGrafter"/>
</dbReference>
<dbReference type="GO" id="GO:0051539">
    <property type="term" value="F:4 iron, 4 sulfur cluster binding"/>
    <property type="evidence" value="ECO:0007669"/>
    <property type="project" value="UniProtKB-KW"/>
</dbReference>
<feature type="region of interest" description="Disordered" evidence="23">
    <location>
        <begin position="1"/>
        <end position="48"/>
    </location>
</feature>
<evidence type="ECO:0000256" key="3">
    <source>
        <dbReference type="ARBA" id="ARBA00007913"/>
    </source>
</evidence>
<evidence type="ECO:0000256" key="16">
    <source>
        <dbReference type="ARBA" id="ARBA00023004"/>
    </source>
</evidence>
<dbReference type="PANTHER" id="PTHR43788:SF8">
    <property type="entry name" value="DNA-BINDING PROTEIN SMUBP-2"/>
    <property type="match status" value="1"/>
</dbReference>
<feature type="region of interest" description="Disordered" evidence="23">
    <location>
        <begin position="289"/>
        <end position="315"/>
    </location>
</feature>
<evidence type="ECO:0000256" key="2">
    <source>
        <dbReference type="ARBA" id="ARBA00004123"/>
    </source>
</evidence>
<dbReference type="Proteomes" id="UP000191024">
    <property type="component" value="Chromosome E"/>
</dbReference>
<evidence type="ECO:0000256" key="13">
    <source>
        <dbReference type="ARBA" id="ARBA00022801"/>
    </source>
</evidence>
<accession>A0A1G4JIK9</accession>
<evidence type="ECO:0000256" key="1">
    <source>
        <dbReference type="ARBA" id="ARBA00001966"/>
    </source>
</evidence>
<keyword evidence="19" id="KW-0234">DNA repair</keyword>
<keyword evidence="9" id="KW-0479">Metal-binding</keyword>
<keyword evidence="8" id="KW-0540">Nuclease</keyword>
<dbReference type="GO" id="GO:0035861">
    <property type="term" value="C:site of double-strand break"/>
    <property type="evidence" value="ECO:0007669"/>
    <property type="project" value="UniProtKB-ARBA"/>
</dbReference>
<proteinExistence type="inferred from homology"/>